<dbReference type="Proteomes" id="UP000297288">
    <property type="component" value="Unassembled WGS sequence"/>
</dbReference>
<dbReference type="EMBL" id="SRME01000005">
    <property type="protein sequence ID" value="TGG87330.1"/>
    <property type="molecule type" value="Genomic_DNA"/>
</dbReference>
<proteinExistence type="predicted"/>
<protein>
    <submittedName>
        <fullName evidence="2">DegV family protein</fullName>
    </submittedName>
</protein>
<organism evidence="2 3">
    <name type="scientific">Geotoga petraea</name>
    <dbReference type="NCBI Taxonomy" id="28234"/>
    <lineage>
        <taxon>Bacteria</taxon>
        <taxon>Thermotogati</taxon>
        <taxon>Thermotogota</taxon>
        <taxon>Thermotogae</taxon>
        <taxon>Petrotogales</taxon>
        <taxon>Petrotogaceae</taxon>
        <taxon>Geotoga</taxon>
    </lineage>
</organism>
<dbReference type="Gene3D" id="3.30.1180.10">
    <property type="match status" value="1"/>
</dbReference>
<dbReference type="AlphaFoldDB" id="A0A4Z0VXH5"/>
<dbReference type="PANTHER" id="PTHR33434">
    <property type="entry name" value="DEGV DOMAIN-CONTAINING PROTEIN DR_1986-RELATED"/>
    <property type="match status" value="1"/>
</dbReference>
<name>A0A4Z0VXH5_9BACT</name>
<dbReference type="Pfam" id="PF02645">
    <property type="entry name" value="DegV"/>
    <property type="match status" value="1"/>
</dbReference>
<dbReference type="SUPFAM" id="SSF82549">
    <property type="entry name" value="DAK1/DegV-like"/>
    <property type="match status" value="1"/>
</dbReference>
<evidence type="ECO:0000313" key="2">
    <source>
        <dbReference type="EMBL" id="TGG87330.1"/>
    </source>
</evidence>
<accession>A0A4Z0VXH5</accession>
<keyword evidence="1" id="KW-0446">Lipid-binding</keyword>
<dbReference type="PANTHER" id="PTHR33434:SF2">
    <property type="entry name" value="FATTY ACID-BINDING PROTEIN TM_1468"/>
    <property type="match status" value="1"/>
</dbReference>
<evidence type="ECO:0000313" key="3">
    <source>
        <dbReference type="Proteomes" id="UP000297288"/>
    </source>
</evidence>
<dbReference type="OrthoDB" id="44900at2"/>
<dbReference type="GO" id="GO:0008289">
    <property type="term" value="F:lipid binding"/>
    <property type="evidence" value="ECO:0007669"/>
    <property type="project" value="UniProtKB-KW"/>
</dbReference>
<sequence>MNRVNKTKIIADTGCSLTQEIIDKYNLSVMGMKIVLDEKTYTDYEELSKGEFYSKIENVDEFHTAQPAVGEIQKYYEKIFEEGYENIIDIHFSSKMSGLIDSCQMAKNTMNNGNIKIIDTETVSIGSYMVLIRILELLDSGKSIEEIEELLPRIKENVGFQFSVPNIKYLIKNGRVGKAEGLAGTLLNIKPILSVDEGQIYPLAKIRGMKKVFTAMAKNAVEFLKDRPYNIKIYKTWGLDHNKPDMDKMFDEFMRSFEKLEYDNYKIIEDQLPPTIICHSGPEVIGLAVYGEKEEIK</sequence>
<gene>
    <name evidence="2" type="ORF">E4650_08480</name>
</gene>
<dbReference type="InterPro" id="IPR050270">
    <property type="entry name" value="DegV_domain_contain"/>
</dbReference>
<dbReference type="NCBIfam" id="TIGR00762">
    <property type="entry name" value="DegV"/>
    <property type="match status" value="1"/>
</dbReference>
<dbReference type="Gene3D" id="3.40.50.10170">
    <property type="match status" value="1"/>
</dbReference>
<dbReference type="InterPro" id="IPR043168">
    <property type="entry name" value="DegV_C"/>
</dbReference>
<comment type="caution">
    <text evidence="2">The sequence shown here is derived from an EMBL/GenBank/DDBJ whole genome shotgun (WGS) entry which is preliminary data.</text>
</comment>
<evidence type="ECO:0000256" key="1">
    <source>
        <dbReference type="ARBA" id="ARBA00023121"/>
    </source>
</evidence>
<dbReference type="InterPro" id="IPR003797">
    <property type="entry name" value="DegV"/>
</dbReference>
<dbReference type="PROSITE" id="PS51482">
    <property type="entry name" value="DEGV"/>
    <property type="match status" value="1"/>
</dbReference>
<reference evidence="2 3" key="1">
    <citation type="submission" date="2019-04" db="EMBL/GenBank/DDBJ databases">
        <title>Draft genome sequence data and analysis of a Fermenting Bacterium, Geotoga petraea strain HO-Geo1, isolated from heavy-oil petroleum reservoir in Russia.</title>
        <authorList>
            <person name="Grouzdev D.S."/>
            <person name="Semenova E.M."/>
            <person name="Sokolova D.S."/>
            <person name="Tourova T.P."/>
            <person name="Poltaraus A.B."/>
            <person name="Nazina T.N."/>
        </authorList>
    </citation>
    <scope>NUCLEOTIDE SEQUENCE [LARGE SCALE GENOMIC DNA]</scope>
    <source>
        <strain evidence="2 3">HO-Geo1</strain>
    </source>
</reference>